<dbReference type="PANTHER" id="PTHR30024">
    <property type="entry name" value="ALIPHATIC SULFONATES-BINDING PROTEIN-RELATED"/>
    <property type="match status" value="1"/>
</dbReference>
<comment type="similarity">
    <text evidence="2">Belongs to the bacterial solute-binding protein SsuA/TauA family.</text>
</comment>
<feature type="signal peptide" evidence="4">
    <location>
        <begin position="1"/>
        <end position="23"/>
    </location>
</feature>
<reference evidence="6 7" key="1">
    <citation type="submission" date="2019-07" db="EMBL/GenBank/DDBJ databases">
        <title>The Draft Genome Sequence of Rhizobium tropici SARCC-755 Associated with Superior Nodulation on Pigeonpea (Cajanus cajan (L.) Millsp.).</title>
        <authorList>
            <person name="Bopape F.L."/>
            <person name="Hassen A.I."/>
            <person name="Swanevelder Z.H."/>
            <person name="Gwata E.T."/>
        </authorList>
    </citation>
    <scope>NUCLEOTIDE SEQUENCE [LARGE SCALE GENOMIC DNA]</scope>
    <source>
        <strain evidence="6 7">SARCC-755</strain>
    </source>
</reference>
<evidence type="ECO:0000313" key="6">
    <source>
        <dbReference type="EMBL" id="KAA1177007.1"/>
    </source>
</evidence>
<dbReference type="GO" id="GO:0042918">
    <property type="term" value="P:alkanesulfonate transmembrane transport"/>
    <property type="evidence" value="ECO:0007669"/>
    <property type="project" value="TreeGrafter"/>
</dbReference>
<dbReference type="RefSeq" id="WP_149637461.1">
    <property type="nucleotide sequence ID" value="NZ_VNIP01000014.1"/>
</dbReference>
<dbReference type="InterPro" id="IPR001638">
    <property type="entry name" value="Solute-binding_3/MltF_N"/>
</dbReference>
<dbReference type="SMART" id="SM00062">
    <property type="entry name" value="PBPb"/>
    <property type="match status" value="1"/>
</dbReference>
<dbReference type="AlphaFoldDB" id="A0A5B0VQV7"/>
<accession>A0A5B0VQV7</accession>
<feature type="domain" description="Solute-binding protein family 3/N-terminal" evidence="5">
    <location>
        <begin position="34"/>
        <end position="267"/>
    </location>
</feature>
<comment type="subcellular location">
    <subcellularLocation>
        <location evidence="1">Periplasm</location>
    </subcellularLocation>
</comment>
<sequence length="344" mass="36755">MKSRITALSVTACLSLSLSLAQAGAAEPEKKDISLGVGSVIMSYMPVGLADATGAFKKQGLNVTVENFKAGGSKALQALIGGSVDVVVGAYDHTIQMQAKGKFVECVVQFNTLPGNSLAVRSALADKVNSGADLKGLKIGITTPGSSTDMAIRYYMQRNGLKPTDAQIIAVGSGTPGMVALEQGNVDALIYWDPVATILEQKKAVKVLFDARTPEGNVKAFGGPVSPFACLYATKDVVDKNPETIQRLVDAFVSTLRFIHDKPSAEIVDALPDTWKLPNQRDLNIAIMDASKQMFSTDGMTIPDSVKINYNIVSAYTDEVKNAKIDLTQTYTNRFAEQAAKRLK</sequence>
<proteinExistence type="inferred from homology"/>
<feature type="chain" id="PRO_5022660170" evidence="4">
    <location>
        <begin position="24"/>
        <end position="344"/>
    </location>
</feature>
<comment type="caution">
    <text evidence="6">The sequence shown here is derived from an EMBL/GenBank/DDBJ whole genome shotgun (WGS) entry which is preliminary data.</text>
</comment>
<protein>
    <submittedName>
        <fullName evidence="6">Transporter substrate-binding domain-containing protein</fullName>
    </submittedName>
</protein>
<dbReference type="PANTHER" id="PTHR30024:SF47">
    <property type="entry name" value="TAURINE-BINDING PERIPLASMIC PROTEIN"/>
    <property type="match status" value="1"/>
</dbReference>
<evidence type="ECO:0000256" key="4">
    <source>
        <dbReference type="SAM" id="SignalP"/>
    </source>
</evidence>
<name>A0A5B0VQV7_RHITR</name>
<dbReference type="EMBL" id="VNIP01000014">
    <property type="protein sequence ID" value="KAA1177007.1"/>
    <property type="molecule type" value="Genomic_DNA"/>
</dbReference>
<organism evidence="6 7">
    <name type="scientific">Rhizobium tropici</name>
    <dbReference type="NCBI Taxonomy" id="398"/>
    <lineage>
        <taxon>Bacteria</taxon>
        <taxon>Pseudomonadati</taxon>
        <taxon>Pseudomonadota</taxon>
        <taxon>Alphaproteobacteria</taxon>
        <taxon>Hyphomicrobiales</taxon>
        <taxon>Rhizobiaceae</taxon>
        <taxon>Rhizobium/Agrobacterium group</taxon>
        <taxon>Rhizobium</taxon>
    </lineage>
</organism>
<dbReference type="OrthoDB" id="9806288at2"/>
<dbReference type="Pfam" id="PF13379">
    <property type="entry name" value="NMT1_2"/>
    <property type="match status" value="1"/>
</dbReference>
<gene>
    <name evidence="6" type="ORF">FP026_25955</name>
</gene>
<evidence type="ECO:0000256" key="2">
    <source>
        <dbReference type="ARBA" id="ARBA00010742"/>
    </source>
</evidence>
<evidence type="ECO:0000313" key="7">
    <source>
        <dbReference type="Proteomes" id="UP000323608"/>
    </source>
</evidence>
<dbReference type="Proteomes" id="UP000323608">
    <property type="component" value="Unassembled WGS sequence"/>
</dbReference>
<evidence type="ECO:0000256" key="1">
    <source>
        <dbReference type="ARBA" id="ARBA00004418"/>
    </source>
</evidence>
<dbReference type="SUPFAM" id="SSF53850">
    <property type="entry name" value="Periplasmic binding protein-like II"/>
    <property type="match status" value="1"/>
</dbReference>
<dbReference type="GO" id="GO:0042597">
    <property type="term" value="C:periplasmic space"/>
    <property type="evidence" value="ECO:0007669"/>
    <property type="project" value="UniProtKB-SubCell"/>
</dbReference>
<evidence type="ECO:0000259" key="5">
    <source>
        <dbReference type="SMART" id="SM00062"/>
    </source>
</evidence>
<evidence type="ECO:0000256" key="3">
    <source>
        <dbReference type="ARBA" id="ARBA00022729"/>
    </source>
</evidence>
<keyword evidence="3 4" id="KW-0732">Signal</keyword>
<dbReference type="Gene3D" id="3.40.190.10">
    <property type="entry name" value="Periplasmic binding protein-like II"/>
    <property type="match status" value="2"/>
</dbReference>